<gene>
    <name evidence="3" type="ORF">RM877_13385</name>
</gene>
<accession>A0ABD5EMT3</accession>
<comment type="caution">
    <text evidence="3">The sequence shown here is derived from an EMBL/GenBank/DDBJ whole genome shotgun (WGS) entry which is preliminary data.</text>
</comment>
<name>A0ABD5EMT3_9ACTN</name>
<dbReference type="Proteomes" id="UP001183535">
    <property type="component" value="Unassembled WGS sequence"/>
</dbReference>
<evidence type="ECO:0000259" key="2">
    <source>
        <dbReference type="Pfam" id="PF24623"/>
    </source>
</evidence>
<feature type="region of interest" description="Disordered" evidence="1">
    <location>
        <begin position="132"/>
        <end position="169"/>
    </location>
</feature>
<dbReference type="RefSeq" id="WP_093824459.1">
    <property type="nucleotide sequence ID" value="NZ_JAVRES010000004.1"/>
</dbReference>
<evidence type="ECO:0000313" key="3">
    <source>
        <dbReference type="EMBL" id="MDT0435679.1"/>
    </source>
</evidence>
<dbReference type="EMBL" id="JAVRES010000004">
    <property type="protein sequence ID" value="MDT0435679.1"/>
    <property type="molecule type" value="Genomic_DNA"/>
</dbReference>
<feature type="compositionally biased region" description="Low complexity" evidence="1">
    <location>
        <begin position="154"/>
        <end position="163"/>
    </location>
</feature>
<keyword evidence="4" id="KW-1185">Reference proteome</keyword>
<reference evidence="4" key="1">
    <citation type="submission" date="2023-07" db="EMBL/GenBank/DDBJ databases">
        <title>30 novel species of actinomycetes from the DSMZ collection.</title>
        <authorList>
            <person name="Nouioui I."/>
        </authorList>
    </citation>
    <scope>NUCLEOTIDE SEQUENCE [LARGE SCALE GENOMIC DNA]</scope>
    <source>
        <strain evidence="4">DSM 41981</strain>
    </source>
</reference>
<evidence type="ECO:0000256" key="1">
    <source>
        <dbReference type="SAM" id="MobiDB-lite"/>
    </source>
</evidence>
<organism evidence="3 4">
    <name type="scientific">Streptomyces doudnae</name>
    <dbReference type="NCBI Taxonomy" id="3075536"/>
    <lineage>
        <taxon>Bacteria</taxon>
        <taxon>Bacillati</taxon>
        <taxon>Actinomycetota</taxon>
        <taxon>Actinomycetes</taxon>
        <taxon>Kitasatosporales</taxon>
        <taxon>Streptomycetaceae</taxon>
        <taxon>Streptomyces</taxon>
    </lineage>
</organism>
<dbReference type="Pfam" id="PF24623">
    <property type="entry name" value="Phage_zn_bind_8"/>
    <property type="match status" value="1"/>
</dbReference>
<protein>
    <recommendedName>
        <fullName evidence="2">DNA-binding phage zinc finger domain-containing protein</fullName>
    </recommendedName>
</protein>
<dbReference type="AlphaFoldDB" id="A0ABD5EMT3"/>
<dbReference type="InterPro" id="IPR056911">
    <property type="entry name" value="Phage_Znf_bind_put"/>
</dbReference>
<sequence>MNTGEQAPMTAWMNRMRDEALRMRRPDVSKIVHVGWAIASYIGPDGTAECPLPTIAAIVGSDPETVTRAKKVLKAVGALTERRRPNLPSVYVLADVADRLEWEEHLHLYVDTRQERRKKAAKEKSIAAAVAALDEEPRAATAPGSEPAVPAPADPGAGPAPTASEQEEGAALTLVPAVRRPDRASRVSAPTQPPLLLSVPGQQAATDADLRQALETQGVPAAMRLYGRGPVLQALADSLATIPPTAGPAPAEWAVPCPECQASVDAPCVSGAGRRGAVHEARLEVWDTATVPCPSCPARPGDPCTGPGGTRRHGIHPQRAALGARTRTATDHTSTGT</sequence>
<evidence type="ECO:0000313" key="4">
    <source>
        <dbReference type="Proteomes" id="UP001183535"/>
    </source>
</evidence>
<proteinExistence type="predicted"/>
<feature type="domain" description="DNA-binding phage zinc finger" evidence="2">
    <location>
        <begin position="248"/>
        <end position="288"/>
    </location>
</feature>